<comment type="caution">
    <text evidence="1">The sequence shown here is derived from an EMBL/GenBank/DDBJ whole genome shotgun (WGS) entry which is preliminary data.</text>
</comment>
<accession>A0ACC3CDP2</accession>
<organism evidence="1 2">
    <name type="scientific">Pyropia yezoensis</name>
    <name type="common">Susabi-nori</name>
    <name type="synonym">Porphyra yezoensis</name>
    <dbReference type="NCBI Taxonomy" id="2788"/>
    <lineage>
        <taxon>Eukaryota</taxon>
        <taxon>Rhodophyta</taxon>
        <taxon>Bangiophyceae</taxon>
        <taxon>Bangiales</taxon>
        <taxon>Bangiaceae</taxon>
        <taxon>Pyropia</taxon>
    </lineage>
</organism>
<keyword evidence="2" id="KW-1185">Reference proteome</keyword>
<reference evidence="1" key="1">
    <citation type="submission" date="2019-11" db="EMBL/GenBank/DDBJ databases">
        <title>Nori genome reveals adaptations in red seaweeds to the harsh intertidal environment.</title>
        <authorList>
            <person name="Wang D."/>
            <person name="Mao Y."/>
        </authorList>
    </citation>
    <scope>NUCLEOTIDE SEQUENCE</scope>
    <source>
        <tissue evidence="1">Gametophyte</tissue>
    </source>
</reference>
<name>A0ACC3CDP2_PYRYE</name>
<gene>
    <name evidence="1" type="ORF">I4F81_010430</name>
</gene>
<protein>
    <submittedName>
        <fullName evidence="1">Uncharacterized protein</fullName>
    </submittedName>
</protein>
<dbReference type="Proteomes" id="UP000798662">
    <property type="component" value="Chromosome 3"/>
</dbReference>
<proteinExistence type="predicted"/>
<evidence type="ECO:0000313" key="1">
    <source>
        <dbReference type="EMBL" id="KAK1867933.1"/>
    </source>
</evidence>
<sequence>MKPITKVLIANRGEIAVRLIRAARALSLRTVAVFSTPDRYAPHTVLADEAVHIGPAAAASSYLNADALLAAARTTSADAVAPGYGFFSENADFADAVTAAGLTWVGPPAAAVRAMGDKVQSKAIATAAGVNVIPGYVGVVDGVAAAVDVAESIGYPVMVKASAGGGGKGMRVAWDRRDVEEAYGVCEAEAVASVGDGRLLVEKFVEHPRHVEVQVLADGHGGVIHLGERECSLQRRNQKVIEEAPCSIVDSGMRAEMGAQAVALARAVDYTSVGTVECLVSGVDRSFFFLEMNTRLQVEHLVTGAVVGLDLPMEMLRIAGGERLSLTQDDVRMSGVALEARVYAEDPRRQFVPATGVIGSYQEPRLPAVGKATRKAATPPADVITADRSGVSADGDSGLWPPPHLSALGFDNAGVLVDSGVTDGSLVGVHYDPLLAKVVVHAPTRAAAMAKLGDALDAYVIGGVTTNSPFLRALTRHPKVLAGDMTTTLIGEEYPNGFPGTPLSGAEVSAAVAVAAARYFGSHPASMSVAVRVEADGPPGEGATAGPREVVLRRVGGDGGGATPGVLQPASFSDNASVAMTSDLTSGASGAFITVGPVGERSLGTGAVSLVTTTVNGEAVTLQRLGARPYEDVGAVSLSLGGGTLSLRVRCPSAVDLEEVCARGAERAAAALGGGARGRVLPAPMPGVVLSVAVAVGDEVAEGDEVLVLEAMKMMNGLKAPFAGRIKALRCAAGDAVSFDDVLVEFE</sequence>
<dbReference type="EMBL" id="CM020620">
    <property type="protein sequence ID" value="KAK1867933.1"/>
    <property type="molecule type" value="Genomic_DNA"/>
</dbReference>
<evidence type="ECO:0000313" key="2">
    <source>
        <dbReference type="Proteomes" id="UP000798662"/>
    </source>
</evidence>